<gene>
    <name evidence="2" type="ORF">GCM10008106_02910</name>
</gene>
<feature type="chain" id="PRO_5035254919" description="DUF4142 domain-containing protein" evidence="1">
    <location>
        <begin position="23"/>
        <end position="132"/>
    </location>
</feature>
<dbReference type="RefSeq" id="WP_189578648.1">
    <property type="nucleotide sequence ID" value="NZ_BMYF01000001.1"/>
</dbReference>
<name>A0A8J3CTW5_9BACT</name>
<dbReference type="EMBL" id="BMYF01000001">
    <property type="protein sequence ID" value="GHB25557.1"/>
    <property type="molecule type" value="Genomic_DNA"/>
</dbReference>
<evidence type="ECO:0000313" key="3">
    <source>
        <dbReference type="Proteomes" id="UP000642809"/>
    </source>
</evidence>
<protein>
    <recommendedName>
        <fullName evidence="4">DUF4142 domain-containing protein</fullName>
    </recommendedName>
</protein>
<proteinExistence type="predicted"/>
<feature type="signal peptide" evidence="1">
    <location>
        <begin position="1"/>
        <end position="22"/>
    </location>
</feature>
<accession>A0A8J3CTW5</accession>
<keyword evidence="3" id="KW-1185">Reference proteome</keyword>
<comment type="caution">
    <text evidence="2">The sequence shown here is derived from an EMBL/GenBank/DDBJ whole genome shotgun (WGS) entry which is preliminary data.</text>
</comment>
<organism evidence="2 3">
    <name type="scientific">Mongoliitalea lutea</name>
    <dbReference type="NCBI Taxonomy" id="849756"/>
    <lineage>
        <taxon>Bacteria</taxon>
        <taxon>Pseudomonadati</taxon>
        <taxon>Bacteroidota</taxon>
        <taxon>Cytophagia</taxon>
        <taxon>Cytophagales</taxon>
        <taxon>Cyclobacteriaceae</taxon>
        <taxon>Mongoliitalea</taxon>
    </lineage>
</organism>
<evidence type="ECO:0000313" key="2">
    <source>
        <dbReference type="EMBL" id="GHB25557.1"/>
    </source>
</evidence>
<evidence type="ECO:0008006" key="4">
    <source>
        <dbReference type="Google" id="ProtNLM"/>
    </source>
</evidence>
<dbReference type="Proteomes" id="UP000642809">
    <property type="component" value="Unassembled WGS sequence"/>
</dbReference>
<reference evidence="2" key="2">
    <citation type="submission" date="2020-09" db="EMBL/GenBank/DDBJ databases">
        <authorList>
            <person name="Sun Q."/>
            <person name="Kim S."/>
        </authorList>
    </citation>
    <scope>NUCLEOTIDE SEQUENCE</scope>
    <source>
        <strain evidence="2">KCTC 23224</strain>
    </source>
</reference>
<reference evidence="2" key="1">
    <citation type="journal article" date="2014" name="Int. J. Syst. Evol. Microbiol.">
        <title>Complete genome sequence of Corynebacterium casei LMG S-19264T (=DSM 44701T), isolated from a smear-ripened cheese.</title>
        <authorList>
            <consortium name="US DOE Joint Genome Institute (JGI-PGF)"/>
            <person name="Walter F."/>
            <person name="Albersmeier A."/>
            <person name="Kalinowski J."/>
            <person name="Ruckert C."/>
        </authorList>
    </citation>
    <scope>NUCLEOTIDE SEQUENCE</scope>
    <source>
        <strain evidence="2">KCTC 23224</strain>
    </source>
</reference>
<keyword evidence="1" id="KW-0732">Signal</keyword>
<sequence length="132" mass="14401">MKQILFSLTFICILLFTNGATAQRLKLPSGSGDLTNQVLSAINTVDKLGLTADQDTKLKAHNKSFVDDVFKVLNNSSLSDDAKKSSFTNLKMTRQNFLLQLLGQQLLGNYNKGVGNLLKPLNKQLGLAALAF</sequence>
<dbReference type="AlphaFoldDB" id="A0A8J3CTW5"/>
<evidence type="ECO:0000256" key="1">
    <source>
        <dbReference type="SAM" id="SignalP"/>
    </source>
</evidence>